<keyword evidence="2" id="KW-0945">Host-virus interaction</keyword>
<evidence type="ECO:0000256" key="2">
    <source>
        <dbReference type="ARBA" id="ARBA00022632"/>
    </source>
</evidence>
<dbReference type="GO" id="GO:0032259">
    <property type="term" value="P:methylation"/>
    <property type="evidence" value="ECO:0007669"/>
    <property type="project" value="UniProtKB-KW"/>
</dbReference>
<dbReference type="PROSITE" id="PS00094">
    <property type="entry name" value="C5_MTASE_1"/>
    <property type="match status" value="1"/>
</dbReference>
<evidence type="ECO:0000256" key="7">
    <source>
        <dbReference type="PROSITE-ProRule" id="PRU01016"/>
    </source>
</evidence>
<comment type="catalytic activity">
    <reaction evidence="9">
        <text>a 2'-deoxycytidine in DNA + S-adenosyl-L-methionine = a 5-methyl-2'-deoxycytidine in DNA + S-adenosyl-L-homocysteine + H(+)</text>
        <dbReference type="Rhea" id="RHEA:13681"/>
        <dbReference type="Rhea" id="RHEA-COMP:11369"/>
        <dbReference type="Rhea" id="RHEA-COMP:11370"/>
        <dbReference type="ChEBI" id="CHEBI:15378"/>
        <dbReference type="ChEBI" id="CHEBI:57856"/>
        <dbReference type="ChEBI" id="CHEBI:59789"/>
        <dbReference type="ChEBI" id="CHEBI:85452"/>
        <dbReference type="ChEBI" id="CHEBI:85454"/>
        <dbReference type="EC" id="2.1.1.37"/>
    </reaction>
</comment>
<evidence type="ECO:0000256" key="10">
    <source>
        <dbReference type="SAM" id="MobiDB-lite"/>
    </source>
</evidence>
<sequence length="440" mass="47292">MRYGSLCSGIEAASVAWEPLGWQPAWFAEIEPFPCAVLNHHWPHVPNHGDMTQLVGKILNGSVEAPDVLVGGTPCQAFSVAGLRGSLDDERGNLTLTLIRILDAIDFIRARNEQPPCILVWENVPGVLSTKDNAFGCFLGGLAGEDMPLEPAGKKWTNAGCVLGHKRRIAWRILDAQYFGVPQRRRRVFLIASAGSADPAEILFERQSQAGHPAAGAEAGQNPAAAAPAGSHWDDPTNPHPTLNQSGCGGIIGQSNQEIFSQRGGGLIPVRMRGFGDYIQDNTASTVKARDHKDATDLIVVHGRQDPCTSDQAFTLDCQHSGNTNVICINGNIIDKNPEGTSGCAGLGISGDGTAYTLTARDRHAVSDGLQVRRLMPVECERLQGFPDNHTQIPWRGKPAADCPDSPRYKAIGNSMAVPVMRWIGRKIKQASPRTQALSA</sequence>
<organism evidence="11">
    <name type="scientific">Siphoviridae sp. ctYgF8</name>
    <dbReference type="NCBI Taxonomy" id="2826378"/>
    <lineage>
        <taxon>Viruses</taxon>
        <taxon>Duplodnaviria</taxon>
        <taxon>Heunggongvirae</taxon>
        <taxon>Uroviricota</taxon>
        <taxon>Caudoviricetes</taxon>
    </lineage>
</organism>
<keyword evidence="4 7" id="KW-0949">S-adenosyl-L-methionine</keyword>
<keyword evidence="2" id="KW-1090">Inhibition of host innate immune response by virus</keyword>
<keyword evidence="1 7" id="KW-0489">Methyltransferase</keyword>
<dbReference type="EMBL" id="BK015186">
    <property type="protein sequence ID" value="DAD94925.1"/>
    <property type="molecule type" value="Genomic_DNA"/>
</dbReference>
<evidence type="ECO:0000256" key="3">
    <source>
        <dbReference type="ARBA" id="ARBA00022679"/>
    </source>
</evidence>
<comment type="similarity">
    <text evidence="7 8">Belongs to the class I-like SAM-binding methyltransferase superfamily. C5-methyltransferase family.</text>
</comment>
<dbReference type="PANTHER" id="PTHR46098:SF1">
    <property type="entry name" value="TRNA (CYTOSINE(38)-C(5))-METHYLTRANSFERASE"/>
    <property type="match status" value="1"/>
</dbReference>
<accession>A0A8S5NJD7</accession>
<dbReference type="InterPro" id="IPR001525">
    <property type="entry name" value="C5_MeTfrase"/>
</dbReference>
<proteinExistence type="inferred from homology"/>
<dbReference type="SUPFAM" id="SSF53335">
    <property type="entry name" value="S-adenosyl-L-methionine-dependent methyltransferases"/>
    <property type="match status" value="1"/>
</dbReference>
<protein>
    <recommendedName>
        <fullName evidence="9">Cytosine-specific methyltransferase</fullName>
        <ecNumber evidence="9">2.1.1.37</ecNumber>
    </recommendedName>
</protein>
<dbReference type="InterPro" id="IPR018117">
    <property type="entry name" value="C5_DNA_meth_AS"/>
</dbReference>
<dbReference type="Gene3D" id="3.40.50.150">
    <property type="entry name" value="Vaccinia Virus protein VP39"/>
    <property type="match status" value="1"/>
</dbReference>
<evidence type="ECO:0000256" key="5">
    <source>
        <dbReference type="ARBA" id="ARBA00023280"/>
    </source>
</evidence>
<keyword evidence="5" id="KW-0899">Viral immunoevasion</keyword>
<dbReference type="EC" id="2.1.1.37" evidence="9"/>
<dbReference type="InterPro" id="IPR050750">
    <property type="entry name" value="C5-MTase"/>
</dbReference>
<keyword evidence="3 7" id="KW-0808">Transferase</keyword>
<evidence type="ECO:0000256" key="1">
    <source>
        <dbReference type="ARBA" id="ARBA00022603"/>
    </source>
</evidence>
<dbReference type="PANTHER" id="PTHR46098">
    <property type="entry name" value="TRNA (CYTOSINE(38)-C(5))-METHYLTRANSFERASE"/>
    <property type="match status" value="1"/>
</dbReference>
<evidence type="ECO:0000313" key="11">
    <source>
        <dbReference type="EMBL" id="DAD94925.1"/>
    </source>
</evidence>
<feature type="active site" evidence="7">
    <location>
        <position position="75"/>
    </location>
</feature>
<evidence type="ECO:0000256" key="9">
    <source>
        <dbReference type="RuleBase" id="RU000417"/>
    </source>
</evidence>
<reference evidence="11" key="1">
    <citation type="journal article" date="2021" name="Proc. Natl. Acad. Sci. U.S.A.">
        <title>A Catalog of Tens of Thousands of Viruses from Human Metagenomes Reveals Hidden Associations with Chronic Diseases.</title>
        <authorList>
            <person name="Tisza M.J."/>
            <person name="Buck C.B."/>
        </authorList>
    </citation>
    <scope>NUCLEOTIDE SEQUENCE</scope>
    <source>
        <strain evidence="11">CtYgF8</strain>
    </source>
</reference>
<dbReference type="GO" id="GO:0052170">
    <property type="term" value="P:symbiont-mediated suppression of host innate immune response"/>
    <property type="evidence" value="ECO:0007669"/>
    <property type="project" value="UniProtKB-KW"/>
</dbReference>
<dbReference type="InterPro" id="IPR029063">
    <property type="entry name" value="SAM-dependent_MTases_sf"/>
</dbReference>
<dbReference type="Pfam" id="PF00145">
    <property type="entry name" value="DNA_methylase"/>
    <property type="match status" value="2"/>
</dbReference>
<dbReference type="PRINTS" id="PR00105">
    <property type="entry name" value="C5METTRFRASE"/>
</dbReference>
<evidence type="ECO:0000256" key="6">
    <source>
        <dbReference type="ARBA" id="ARBA00033479"/>
    </source>
</evidence>
<feature type="compositionally biased region" description="Low complexity" evidence="10">
    <location>
        <begin position="213"/>
        <end position="230"/>
    </location>
</feature>
<keyword evidence="6" id="KW-1258">Restriction-modification system evasion by virus</keyword>
<evidence type="ECO:0000256" key="4">
    <source>
        <dbReference type="ARBA" id="ARBA00022691"/>
    </source>
</evidence>
<dbReference type="NCBIfam" id="TIGR00675">
    <property type="entry name" value="dcm"/>
    <property type="match status" value="1"/>
</dbReference>
<dbReference type="GO" id="GO:0003886">
    <property type="term" value="F:DNA (cytosine-5-)-methyltransferase activity"/>
    <property type="evidence" value="ECO:0007669"/>
    <property type="project" value="UniProtKB-EC"/>
</dbReference>
<feature type="region of interest" description="Disordered" evidence="10">
    <location>
        <begin position="209"/>
        <end position="248"/>
    </location>
</feature>
<dbReference type="PROSITE" id="PS51679">
    <property type="entry name" value="SAM_MT_C5"/>
    <property type="match status" value="1"/>
</dbReference>
<dbReference type="GO" id="GO:0099018">
    <property type="term" value="P:symbiont-mediated evasion of host restriction-modification system"/>
    <property type="evidence" value="ECO:0007669"/>
    <property type="project" value="UniProtKB-KW"/>
</dbReference>
<name>A0A8S5NJD7_9CAUD</name>
<evidence type="ECO:0000256" key="8">
    <source>
        <dbReference type="RuleBase" id="RU000416"/>
    </source>
</evidence>
<dbReference type="Gene3D" id="3.90.120.10">
    <property type="entry name" value="DNA Methylase, subunit A, domain 2"/>
    <property type="match status" value="1"/>
</dbReference>